<dbReference type="GO" id="GO:0046872">
    <property type="term" value="F:metal ion binding"/>
    <property type="evidence" value="ECO:0007669"/>
    <property type="project" value="UniProtKB-UniRule"/>
</dbReference>
<evidence type="ECO:0000256" key="6">
    <source>
        <dbReference type="ARBA" id="ARBA00022485"/>
    </source>
</evidence>
<comment type="similarity">
    <text evidence="3 14">Belongs to the Nth/MutY family.</text>
</comment>
<dbReference type="Gene3D" id="3.90.79.10">
    <property type="entry name" value="Nucleoside Triphosphate Pyrophosphohydrolase"/>
    <property type="match status" value="1"/>
</dbReference>
<gene>
    <name evidence="17" type="primary">mutY</name>
    <name evidence="17" type="ORF">EER27_02315</name>
</gene>
<proteinExistence type="inferred from homology"/>
<dbReference type="PROSITE" id="PS01155">
    <property type="entry name" value="ENDONUCLEASE_III_2"/>
    <property type="match status" value="1"/>
</dbReference>
<keyword evidence="6" id="KW-0004">4Fe-4S</keyword>
<evidence type="ECO:0000256" key="15">
    <source>
        <dbReference type="SAM" id="MobiDB-lite"/>
    </source>
</evidence>
<keyword evidence="8 14" id="KW-0227">DNA damage</keyword>
<feature type="domain" description="HhH-GPD" evidence="16">
    <location>
        <begin position="125"/>
        <end position="276"/>
    </location>
</feature>
<dbReference type="GO" id="GO:0032357">
    <property type="term" value="F:oxidized purine DNA binding"/>
    <property type="evidence" value="ECO:0007669"/>
    <property type="project" value="TreeGrafter"/>
</dbReference>
<evidence type="ECO:0000256" key="5">
    <source>
        <dbReference type="ARBA" id="ARBA00022023"/>
    </source>
</evidence>
<dbReference type="OrthoDB" id="9802365at2"/>
<dbReference type="InterPro" id="IPR004036">
    <property type="entry name" value="Endonuclease-III-like_CS2"/>
</dbReference>
<comment type="caution">
    <text evidence="17">The sequence shown here is derived from an EMBL/GenBank/DDBJ whole genome shotgun (WGS) entry which is preliminary data.</text>
</comment>
<dbReference type="Pfam" id="PF00730">
    <property type="entry name" value="HhH-GPD"/>
    <property type="match status" value="1"/>
</dbReference>
<evidence type="ECO:0000313" key="18">
    <source>
        <dbReference type="Proteomes" id="UP000267049"/>
    </source>
</evidence>
<evidence type="ECO:0000256" key="10">
    <source>
        <dbReference type="ARBA" id="ARBA00023004"/>
    </source>
</evidence>
<dbReference type="GO" id="GO:0035485">
    <property type="term" value="F:adenine/guanine mispair binding"/>
    <property type="evidence" value="ECO:0007669"/>
    <property type="project" value="TreeGrafter"/>
</dbReference>
<evidence type="ECO:0000256" key="7">
    <source>
        <dbReference type="ARBA" id="ARBA00022723"/>
    </source>
</evidence>
<keyword evidence="11" id="KW-0411">Iron-sulfur</keyword>
<keyword evidence="18" id="KW-1185">Reference proteome</keyword>
<dbReference type="SMART" id="SM00478">
    <property type="entry name" value="ENDO3c"/>
    <property type="match status" value="1"/>
</dbReference>
<dbReference type="NCBIfam" id="TIGR01084">
    <property type="entry name" value="mutY"/>
    <property type="match status" value="1"/>
</dbReference>
<dbReference type="CDD" id="cd03431">
    <property type="entry name" value="NUDIX_DNA_Glycosylase_C-MutY"/>
    <property type="match status" value="1"/>
</dbReference>
<dbReference type="GO" id="GO:0000701">
    <property type="term" value="F:purine-specific mismatch base pair DNA N-glycosylase activity"/>
    <property type="evidence" value="ECO:0007669"/>
    <property type="project" value="UniProtKB-EC"/>
</dbReference>
<comment type="cofactor">
    <cofactor evidence="14">
        <name>[4Fe-4S] cluster</name>
        <dbReference type="ChEBI" id="CHEBI:49883"/>
    </cofactor>
    <text evidence="14">Binds 1 [4Fe-4S] cluster.</text>
</comment>
<dbReference type="Gene3D" id="1.10.1670.10">
    <property type="entry name" value="Helix-hairpin-Helix base-excision DNA repair enzymes (C-terminal)"/>
    <property type="match status" value="1"/>
</dbReference>
<evidence type="ECO:0000256" key="9">
    <source>
        <dbReference type="ARBA" id="ARBA00022801"/>
    </source>
</evidence>
<dbReference type="Pfam" id="PF00633">
    <property type="entry name" value="HHH"/>
    <property type="match status" value="1"/>
</dbReference>
<keyword evidence="9" id="KW-0378">Hydrolase</keyword>
<dbReference type="InterPro" id="IPR000445">
    <property type="entry name" value="HhH_motif"/>
</dbReference>
<dbReference type="EMBL" id="RIBS01000001">
    <property type="protein sequence ID" value="RNF86278.1"/>
    <property type="molecule type" value="Genomic_DNA"/>
</dbReference>
<keyword evidence="13 14" id="KW-0326">Glycosidase</keyword>
<evidence type="ECO:0000256" key="1">
    <source>
        <dbReference type="ARBA" id="ARBA00000843"/>
    </source>
</evidence>
<feature type="region of interest" description="Disordered" evidence="15">
    <location>
        <begin position="1"/>
        <end position="74"/>
    </location>
</feature>
<evidence type="ECO:0000256" key="12">
    <source>
        <dbReference type="ARBA" id="ARBA00023204"/>
    </source>
</evidence>
<keyword evidence="10 14" id="KW-0408">Iron</keyword>
<evidence type="ECO:0000256" key="2">
    <source>
        <dbReference type="ARBA" id="ARBA00002933"/>
    </source>
</evidence>
<dbReference type="Gene3D" id="1.10.340.30">
    <property type="entry name" value="Hypothetical protein, domain 2"/>
    <property type="match status" value="1"/>
</dbReference>
<evidence type="ECO:0000256" key="13">
    <source>
        <dbReference type="ARBA" id="ARBA00023295"/>
    </source>
</evidence>
<dbReference type="GO" id="GO:0006298">
    <property type="term" value="P:mismatch repair"/>
    <property type="evidence" value="ECO:0007669"/>
    <property type="project" value="TreeGrafter"/>
</dbReference>
<dbReference type="GO" id="GO:0006284">
    <property type="term" value="P:base-excision repair"/>
    <property type="evidence" value="ECO:0007669"/>
    <property type="project" value="UniProtKB-UniRule"/>
</dbReference>
<keyword evidence="12" id="KW-0234">DNA repair</keyword>
<dbReference type="InterPro" id="IPR011257">
    <property type="entry name" value="DNA_glycosylase"/>
</dbReference>
<dbReference type="Pfam" id="PF14815">
    <property type="entry name" value="NUDIX_4"/>
    <property type="match status" value="1"/>
</dbReference>
<evidence type="ECO:0000256" key="4">
    <source>
        <dbReference type="ARBA" id="ARBA00012045"/>
    </source>
</evidence>
<comment type="function">
    <text evidence="2">Adenine glycosylase active on G-A mispairs. MutY also corrects error-prone DNA synthesis past GO lesions which are due to the oxidatively damaged form of guanine: 7,8-dihydro-8-oxoguanine (8-oxo-dGTP).</text>
</comment>
<dbReference type="PANTHER" id="PTHR42944:SF1">
    <property type="entry name" value="ADENINE DNA GLYCOSYLASE"/>
    <property type="match status" value="1"/>
</dbReference>
<dbReference type="GO" id="GO:0034039">
    <property type="term" value="F:8-oxo-7,8-dihydroguanine DNA N-glycosylase activity"/>
    <property type="evidence" value="ECO:0007669"/>
    <property type="project" value="TreeGrafter"/>
</dbReference>
<keyword evidence="7" id="KW-0479">Metal-binding</keyword>
<dbReference type="GO" id="GO:0051539">
    <property type="term" value="F:4 iron, 4 sulfur cluster binding"/>
    <property type="evidence" value="ECO:0007669"/>
    <property type="project" value="UniProtKB-UniRule"/>
</dbReference>
<protein>
    <recommendedName>
        <fullName evidence="5 14">Adenine DNA glycosylase</fullName>
        <ecNumber evidence="4 14">3.2.2.31</ecNumber>
    </recommendedName>
</protein>
<evidence type="ECO:0000259" key="16">
    <source>
        <dbReference type="SMART" id="SM00478"/>
    </source>
</evidence>
<feature type="compositionally biased region" description="Low complexity" evidence="15">
    <location>
        <begin position="43"/>
        <end position="54"/>
    </location>
</feature>
<dbReference type="InterPro" id="IPR015797">
    <property type="entry name" value="NUDIX_hydrolase-like_dom_sf"/>
</dbReference>
<dbReference type="Proteomes" id="UP000267049">
    <property type="component" value="Unassembled WGS sequence"/>
</dbReference>
<dbReference type="PANTHER" id="PTHR42944">
    <property type="entry name" value="ADENINE DNA GLYCOSYLASE"/>
    <property type="match status" value="1"/>
</dbReference>
<dbReference type="InterPro" id="IPR023170">
    <property type="entry name" value="HhH_base_excis_C"/>
</dbReference>
<dbReference type="CDD" id="cd00056">
    <property type="entry name" value="ENDO3c"/>
    <property type="match status" value="1"/>
</dbReference>
<evidence type="ECO:0000256" key="14">
    <source>
        <dbReference type="RuleBase" id="RU365096"/>
    </source>
</evidence>
<accession>A0A3M8SY04</accession>
<reference evidence="17 18" key="1">
    <citation type="submission" date="2018-11" db="EMBL/GenBank/DDBJ databases">
        <title>Lysobacter cryohumiis sp. nov., isolated from soil in the Tianshan Mountains, Xinjiang, China.</title>
        <authorList>
            <person name="Luo Y."/>
            <person name="Sheng H."/>
        </authorList>
    </citation>
    <scope>NUCLEOTIDE SEQUENCE [LARGE SCALE GENOMIC DNA]</scope>
    <source>
        <strain evidence="17 18">ZS60</strain>
    </source>
</reference>
<comment type="catalytic activity">
    <reaction evidence="1 14">
        <text>Hydrolyzes free adenine bases from 7,8-dihydro-8-oxoguanine:adenine mismatched double-stranded DNA, leaving an apurinic site.</text>
        <dbReference type="EC" id="3.2.2.31"/>
    </reaction>
</comment>
<feature type="compositionally biased region" description="Basic residues" evidence="15">
    <location>
        <begin position="1"/>
        <end position="16"/>
    </location>
</feature>
<dbReference type="InterPro" id="IPR005760">
    <property type="entry name" value="A/G_AdeGlyc_MutY"/>
</dbReference>
<evidence type="ECO:0000256" key="3">
    <source>
        <dbReference type="ARBA" id="ARBA00008343"/>
    </source>
</evidence>
<dbReference type="FunFam" id="1.10.340.30:FF:000002">
    <property type="entry name" value="Adenine DNA glycosylase"/>
    <property type="match status" value="1"/>
</dbReference>
<sequence>MDRCHRHRCTASAHRRPLGDTPDGGLRRRPRGRGNRIRRSGRQRGTGTVSVSTGPTAARATHANPKARHQRHDTDRLDATAHAAAVNTIDTFASRLLAWFDVSGRHDLPWQHPRTPYRVWLSEIMLQQTQVKTAGPYFERFVQTLPDLPALAAAPTDTVLALWSGLGYYARARNLHAAAKRCVERHGGELPRDVEALTALPGIGRSTAAAIATQAWGDRHAILDGNVKRVLTRYHGVAGHPGLPAIERQLWALAEGHLPDDRLADYTQAQMDLGATLCTRSDPACVLCPVQTDCRARIEGRTDELPTRKPGKASPQKHAQVLWLEDTAGRLLLQQRPPTGIWSSLWTLPQADDEALAREWFATHITGNFDSGDVLPPIAHAFSHFKLQLQPTRWQSVALHSGVGDNAELRWVTRDELVALGIPAPIRKLLQPSH</sequence>
<dbReference type="InterPro" id="IPR044298">
    <property type="entry name" value="MIG/MutY"/>
</dbReference>
<dbReference type="InterPro" id="IPR003265">
    <property type="entry name" value="HhH-GPD_domain"/>
</dbReference>
<dbReference type="SUPFAM" id="SSF55811">
    <property type="entry name" value="Nudix"/>
    <property type="match status" value="1"/>
</dbReference>
<dbReference type="AlphaFoldDB" id="A0A3M8SY04"/>
<dbReference type="EC" id="3.2.2.31" evidence="4 14"/>
<dbReference type="SUPFAM" id="SSF48150">
    <property type="entry name" value="DNA-glycosylase"/>
    <property type="match status" value="1"/>
</dbReference>
<evidence type="ECO:0000256" key="8">
    <source>
        <dbReference type="ARBA" id="ARBA00022763"/>
    </source>
</evidence>
<evidence type="ECO:0000256" key="11">
    <source>
        <dbReference type="ARBA" id="ARBA00023014"/>
    </source>
</evidence>
<evidence type="ECO:0000313" key="17">
    <source>
        <dbReference type="EMBL" id="RNF86278.1"/>
    </source>
</evidence>
<feature type="compositionally biased region" description="Basic residues" evidence="15">
    <location>
        <begin position="27"/>
        <end position="42"/>
    </location>
</feature>
<dbReference type="InterPro" id="IPR029119">
    <property type="entry name" value="MutY_C"/>
</dbReference>
<organism evidence="17 18">
    <name type="scientific">Montanilutibacter psychrotolerans</name>
    <dbReference type="NCBI Taxonomy" id="1327343"/>
    <lineage>
        <taxon>Bacteria</taxon>
        <taxon>Pseudomonadati</taxon>
        <taxon>Pseudomonadota</taxon>
        <taxon>Gammaproteobacteria</taxon>
        <taxon>Lysobacterales</taxon>
        <taxon>Lysobacteraceae</taxon>
        <taxon>Montanilutibacter</taxon>
    </lineage>
</organism>
<name>A0A3M8SY04_9GAMM</name>